<reference evidence="1 2" key="1">
    <citation type="submission" date="2019-07" db="EMBL/GenBank/DDBJ databases">
        <title>R&amp;d 2014.</title>
        <authorList>
            <person name="Klenk H.-P."/>
        </authorList>
    </citation>
    <scope>NUCLEOTIDE SEQUENCE [LARGE SCALE GENOMIC DNA]</scope>
    <source>
        <strain evidence="1 2">DSM 43912</strain>
    </source>
</reference>
<evidence type="ECO:0000313" key="1">
    <source>
        <dbReference type="EMBL" id="TWJ28318.1"/>
    </source>
</evidence>
<dbReference type="Pfam" id="PF04480">
    <property type="entry name" value="DUF559"/>
    <property type="match status" value="1"/>
</dbReference>
<sequence>MPSAGRFGTVDGVNEVLRDLVERSGGLVTRAVATQVVPPWTLQYACATGHLVRVLPEVFAAVHLLGPHPGLPTLSRLHPALGHRAVCAWADGRAALSHLSALHVWGLRQQTTGDVLHLSAALNPTIRSRAGVRVHRRHGFIVESPQVVQRNGLPVTRLDQTLVDSWPLLPTDDRRAPVIRAVNDRHTTPERLRHALDSTPRLVDRAALRTLLTRLAEGCRSPLEMWGHERVFTGPGMPPFQRQVRVTVGRRTMYLDMFAERERVNIELDGATTHGDPGQREIDLRRDALLASIGILVVRFAHRRLVHEVDQVRRETRAILASRAT</sequence>
<organism evidence="1 2">
    <name type="scientific">Micromonospora sagamiensis</name>
    <dbReference type="NCBI Taxonomy" id="47875"/>
    <lineage>
        <taxon>Bacteria</taxon>
        <taxon>Bacillati</taxon>
        <taxon>Actinomycetota</taxon>
        <taxon>Actinomycetes</taxon>
        <taxon>Micromonosporales</taxon>
        <taxon>Micromonosporaceae</taxon>
        <taxon>Micromonospora</taxon>
    </lineage>
</organism>
<dbReference type="EMBL" id="VLLP01000001">
    <property type="protein sequence ID" value="TWJ28318.1"/>
    <property type="molecule type" value="Genomic_DNA"/>
</dbReference>
<accession>A0A562WDS2</accession>
<comment type="caution">
    <text evidence="1">The sequence shown here is derived from an EMBL/GenBank/DDBJ whole genome shotgun (WGS) entry which is preliminary data.</text>
</comment>
<proteinExistence type="predicted"/>
<name>A0A562WDS2_9ACTN</name>
<evidence type="ECO:0000313" key="2">
    <source>
        <dbReference type="Proteomes" id="UP000319728"/>
    </source>
</evidence>
<keyword evidence="2" id="KW-1185">Reference proteome</keyword>
<dbReference type="Proteomes" id="UP000319728">
    <property type="component" value="Unassembled WGS sequence"/>
</dbReference>
<dbReference type="AlphaFoldDB" id="A0A562WDS2"/>
<dbReference type="InterPro" id="IPR007569">
    <property type="entry name" value="DUF559"/>
</dbReference>
<gene>
    <name evidence="1" type="ORF">JD81_01822</name>
</gene>
<dbReference type="Gene3D" id="3.40.960.10">
    <property type="entry name" value="VSR Endonuclease"/>
    <property type="match status" value="1"/>
</dbReference>
<protein>
    <submittedName>
        <fullName evidence="1">Uncharacterized protein DUF559</fullName>
    </submittedName>
</protein>